<name>A0ABS7EYA5_9PROT</name>
<dbReference type="Pfam" id="PF07883">
    <property type="entry name" value="Cupin_2"/>
    <property type="match status" value="1"/>
</dbReference>
<sequence>MTVIRVSARATRKAPAGNFTGLVFQDEILSVTPPSRLRASVVTFTPGARTAWHAHPVGQTLYCLSGVGRYQREGEPVQELRPGDTVLIPPNVRHWHGAAPDRLFSHLAMSENDDQGRGTMWFEPVPDEDYAKPPAPAG</sequence>
<feature type="domain" description="Cupin type-2" evidence="1">
    <location>
        <begin position="41"/>
        <end position="98"/>
    </location>
</feature>
<dbReference type="Proteomes" id="UP001519924">
    <property type="component" value="Unassembled WGS sequence"/>
</dbReference>
<dbReference type="InterPro" id="IPR013096">
    <property type="entry name" value="Cupin_2"/>
</dbReference>
<dbReference type="InterPro" id="IPR047263">
    <property type="entry name" value="HNL-like_cupin"/>
</dbReference>
<proteinExistence type="predicted"/>
<gene>
    <name evidence="2" type="ORF">K1J50_01825</name>
</gene>
<dbReference type="Gene3D" id="2.60.120.10">
    <property type="entry name" value="Jelly Rolls"/>
    <property type="match status" value="1"/>
</dbReference>
<comment type="caution">
    <text evidence="2">The sequence shown here is derived from an EMBL/GenBank/DDBJ whole genome shotgun (WGS) entry which is preliminary data.</text>
</comment>
<dbReference type="EMBL" id="JAHZUY010000002">
    <property type="protein sequence ID" value="MBW8268219.1"/>
    <property type="molecule type" value="Genomic_DNA"/>
</dbReference>
<dbReference type="PANTHER" id="PTHR43698:SF1">
    <property type="entry name" value="BLL4564 PROTEIN"/>
    <property type="match status" value="1"/>
</dbReference>
<dbReference type="RefSeq" id="WP_220115718.1">
    <property type="nucleotide sequence ID" value="NZ_JAHZUY010000002.1"/>
</dbReference>
<evidence type="ECO:0000313" key="3">
    <source>
        <dbReference type="Proteomes" id="UP001519924"/>
    </source>
</evidence>
<evidence type="ECO:0000259" key="1">
    <source>
        <dbReference type="Pfam" id="PF07883"/>
    </source>
</evidence>
<accession>A0ABS7EYA5</accession>
<dbReference type="PANTHER" id="PTHR43698">
    <property type="entry name" value="RIBD C-TERMINAL DOMAIN CONTAINING PROTEIN"/>
    <property type="match status" value="1"/>
</dbReference>
<dbReference type="CDD" id="cd02233">
    <property type="entry name" value="cupin_HNL-like"/>
    <property type="match status" value="1"/>
</dbReference>
<reference evidence="2 3" key="1">
    <citation type="submission" date="2021-08" db="EMBL/GenBank/DDBJ databases">
        <title>Caldovatus sediminis gen. nov., sp. nov., a moderately thermophilic bacterium isolated from a hot spring.</title>
        <authorList>
            <person name="Hu C.-J."/>
            <person name="Li W.-J."/>
            <person name="Xian W.-D."/>
        </authorList>
    </citation>
    <scope>NUCLEOTIDE SEQUENCE [LARGE SCALE GENOMIC DNA]</scope>
    <source>
        <strain evidence="2 3">SYSU G05006</strain>
    </source>
</reference>
<protein>
    <submittedName>
        <fullName evidence="2">Cupin domain-containing protein</fullName>
    </submittedName>
</protein>
<dbReference type="InterPro" id="IPR011051">
    <property type="entry name" value="RmlC_Cupin_sf"/>
</dbReference>
<keyword evidence="3" id="KW-1185">Reference proteome</keyword>
<dbReference type="SUPFAM" id="SSF51182">
    <property type="entry name" value="RmlC-like cupins"/>
    <property type="match status" value="1"/>
</dbReference>
<organism evidence="2 3">
    <name type="scientific">Caldovatus aquaticus</name>
    <dbReference type="NCBI Taxonomy" id="2865671"/>
    <lineage>
        <taxon>Bacteria</taxon>
        <taxon>Pseudomonadati</taxon>
        <taxon>Pseudomonadota</taxon>
        <taxon>Alphaproteobacteria</taxon>
        <taxon>Acetobacterales</taxon>
        <taxon>Roseomonadaceae</taxon>
        <taxon>Caldovatus</taxon>
    </lineage>
</organism>
<evidence type="ECO:0000313" key="2">
    <source>
        <dbReference type="EMBL" id="MBW8268219.1"/>
    </source>
</evidence>
<dbReference type="InterPro" id="IPR014710">
    <property type="entry name" value="RmlC-like_jellyroll"/>
</dbReference>